<dbReference type="RefSeq" id="WP_013707828.1">
    <property type="nucleotide sequence ID" value="NC_015388.1"/>
</dbReference>
<dbReference type="Gene3D" id="3.20.20.410">
    <property type="entry name" value="Protein of unknown function UPF0759"/>
    <property type="match status" value="1"/>
</dbReference>
<dbReference type="AlphaFoldDB" id="F2NE89"/>
<dbReference type="InterPro" id="IPR036520">
    <property type="entry name" value="UPF0759_sf"/>
</dbReference>
<organism evidence="1 2">
    <name type="scientific">Desulfobacca acetoxidans (strain ATCC 700848 / DSM 11109 / ASRB2)</name>
    <dbReference type="NCBI Taxonomy" id="880072"/>
    <lineage>
        <taxon>Bacteria</taxon>
        <taxon>Pseudomonadati</taxon>
        <taxon>Thermodesulfobacteriota</taxon>
        <taxon>Desulfobaccia</taxon>
        <taxon>Desulfobaccales</taxon>
        <taxon>Desulfobaccaceae</taxon>
        <taxon>Desulfobacca</taxon>
    </lineage>
</organism>
<evidence type="ECO:0000313" key="1">
    <source>
        <dbReference type="EMBL" id="AEB10719.1"/>
    </source>
</evidence>
<dbReference type="HOGENOM" id="CLU_046519_0_1_7"/>
<name>F2NE89_DESAR</name>
<accession>F2NE89</accession>
<dbReference type="eggNOG" id="COG1801">
    <property type="taxonomic scope" value="Bacteria"/>
</dbReference>
<dbReference type="PANTHER" id="PTHR30348">
    <property type="entry name" value="UNCHARACTERIZED PROTEIN YECE"/>
    <property type="match status" value="1"/>
</dbReference>
<dbReference type="PANTHER" id="PTHR30348:SF13">
    <property type="entry name" value="UPF0759 PROTEIN YUNF"/>
    <property type="match status" value="1"/>
</dbReference>
<protein>
    <recommendedName>
        <fullName evidence="3">DUF72 domain-containing protein</fullName>
    </recommendedName>
</protein>
<gene>
    <name evidence="1" type="ordered locus">Desac_2920</name>
</gene>
<dbReference type="InterPro" id="IPR002763">
    <property type="entry name" value="DUF72"/>
</dbReference>
<keyword evidence="2" id="KW-1185">Reference proteome</keyword>
<reference evidence="1 2" key="1">
    <citation type="journal article" date="2011" name="Stand. Genomic Sci.">
        <title>Complete genome sequence of the acetate-degrading sulfate reducer Desulfobacca acetoxidans type strain (ASRB2).</title>
        <authorList>
            <person name="Goker M."/>
            <person name="Teshima H."/>
            <person name="Lapidus A."/>
            <person name="Nolan M."/>
            <person name="Lucas S."/>
            <person name="Hammon N."/>
            <person name="Deshpande S."/>
            <person name="Cheng J.F."/>
            <person name="Tapia R."/>
            <person name="Han C."/>
            <person name="Goodwin L."/>
            <person name="Pitluck S."/>
            <person name="Huntemann M."/>
            <person name="Liolios K."/>
            <person name="Ivanova N."/>
            <person name="Pagani I."/>
            <person name="Mavromatis K."/>
            <person name="Ovchinikova G."/>
            <person name="Pati A."/>
            <person name="Chen A."/>
            <person name="Palaniappan K."/>
            <person name="Land M."/>
            <person name="Hauser L."/>
            <person name="Brambilla E.M."/>
            <person name="Rohde M."/>
            <person name="Spring S."/>
            <person name="Detter J.C."/>
            <person name="Woyke T."/>
            <person name="Bristow J."/>
            <person name="Eisen J.A."/>
            <person name="Markowitz V."/>
            <person name="Hugenholtz P."/>
            <person name="Kyrpides N.C."/>
            <person name="Klenk H.P."/>
        </authorList>
    </citation>
    <scope>NUCLEOTIDE SEQUENCE [LARGE SCALE GENOMIC DNA]</scope>
    <source>
        <strain evidence="2">ATCC 700848 / DSM 11109 / ASRB2</strain>
    </source>
</reference>
<dbReference type="Proteomes" id="UP000000483">
    <property type="component" value="Chromosome"/>
</dbReference>
<dbReference type="KEGG" id="dao:Desac_2920"/>
<dbReference type="STRING" id="880072.Desac_2920"/>
<evidence type="ECO:0000313" key="2">
    <source>
        <dbReference type="Proteomes" id="UP000000483"/>
    </source>
</evidence>
<reference evidence="2" key="2">
    <citation type="submission" date="2011-03" db="EMBL/GenBank/DDBJ databases">
        <title>The complete genome of Desulfobacca acetoxidans DSM 11109.</title>
        <authorList>
            <consortium name="US DOE Joint Genome Institute (JGI-PGF)"/>
            <person name="Lucas S."/>
            <person name="Copeland A."/>
            <person name="Lapidus A."/>
            <person name="Bruce D."/>
            <person name="Goodwin L."/>
            <person name="Pitluck S."/>
            <person name="Peters L."/>
            <person name="Kyrpides N."/>
            <person name="Mavromatis K."/>
            <person name="Ivanova N."/>
            <person name="Ovchinnikova G."/>
            <person name="Teshima H."/>
            <person name="Detter J.C."/>
            <person name="Han C."/>
            <person name="Land M."/>
            <person name="Hauser L."/>
            <person name="Markowitz V."/>
            <person name="Cheng J.-F."/>
            <person name="Hugenholtz P."/>
            <person name="Woyke T."/>
            <person name="Wu D."/>
            <person name="Spring S."/>
            <person name="Schueler E."/>
            <person name="Brambilla E."/>
            <person name="Klenk H.-P."/>
            <person name="Eisen J.A."/>
        </authorList>
    </citation>
    <scope>NUCLEOTIDE SEQUENCE [LARGE SCALE GENOMIC DNA]</scope>
    <source>
        <strain evidence="2">ATCC 700848 / DSM 11109 / ASRB2</strain>
    </source>
</reference>
<dbReference type="Pfam" id="PF01904">
    <property type="entry name" value="DUF72"/>
    <property type="match status" value="1"/>
</dbReference>
<dbReference type="SUPFAM" id="SSF117396">
    <property type="entry name" value="TM1631-like"/>
    <property type="match status" value="1"/>
</dbReference>
<evidence type="ECO:0008006" key="3">
    <source>
        <dbReference type="Google" id="ProtNLM"/>
    </source>
</evidence>
<dbReference type="OrthoDB" id="9780310at2"/>
<proteinExistence type="predicted"/>
<sequence length="279" mass="32203">MIRIGPAGWDYQDWQGVVYPPRVQGTDRLAFLIRLFPVIEINVTFYRPISATLARRWAETVSERPDFRFTAKLFRGFTHERTAAAWREEASVKAGLEHLLAAGKLGALLAQFPYSFHHTANNLAYLVALRERFGEFPLAVEVRHRSWQQTAVRQFLADLGLAFCNIDQPQVSYALGETDWVSGEFAYLRLHGRNRQAWFAHMDDPTARYNYYYSAHEMDEVAERARRLAEQAAETYLIFNNHPQGQGVANALELQQRLIEERPVLPECLKKAFPRLAYL</sequence>
<dbReference type="EMBL" id="CP002629">
    <property type="protein sequence ID" value="AEB10719.1"/>
    <property type="molecule type" value="Genomic_DNA"/>
</dbReference>